<keyword evidence="12" id="KW-1185">Reference proteome</keyword>
<evidence type="ECO:0000256" key="5">
    <source>
        <dbReference type="ARBA" id="ARBA00022833"/>
    </source>
</evidence>
<organism evidence="11 12">
    <name type="scientific">Diacronema lutheri</name>
    <name type="common">Unicellular marine alga</name>
    <name type="synonym">Monochrysis lutheri</name>
    <dbReference type="NCBI Taxonomy" id="2081491"/>
    <lineage>
        <taxon>Eukaryota</taxon>
        <taxon>Haptista</taxon>
        <taxon>Haptophyta</taxon>
        <taxon>Pavlovophyceae</taxon>
        <taxon>Pavlovales</taxon>
        <taxon>Pavlovaceae</taxon>
        <taxon>Diacronema</taxon>
    </lineage>
</organism>
<dbReference type="InterPro" id="IPR046450">
    <property type="entry name" value="PA_dom_sf"/>
</dbReference>
<evidence type="ECO:0000256" key="3">
    <source>
        <dbReference type="ARBA" id="ARBA00022723"/>
    </source>
</evidence>
<dbReference type="PANTHER" id="PTHR45798:SF88">
    <property type="entry name" value="RING-H2 FINGER PROTEIN ATL61-RELATED"/>
    <property type="match status" value="1"/>
</dbReference>
<dbReference type="CDD" id="cd16454">
    <property type="entry name" value="RING-H2_PA-TM-RING"/>
    <property type="match status" value="1"/>
</dbReference>
<dbReference type="SMART" id="SM00184">
    <property type="entry name" value="RING"/>
    <property type="match status" value="1"/>
</dbReference>
<feature type="domain" description="RING-type" evidence="10">
    <location>
        <begin position="295"/>
        <end position="336"/>
    </location>
</feature>
<evidence type="ECO:0000256" key="9">
    <source>
        <dbReference type="SAM" id="MobiDB-lite"/>
    </source>
</evidence>
<dbReference type="PANTHER" id="PTHR45798">
    <property type="entry name" value="RING-H2 FINGER PROTEIN ATL61-RELATED-RELATED"/>
    <property type="match status" value="1"/>
</dbReference>
<proteinExistence type="predicted"/>
<evidence type="ECO:0000256" key="6">
    <source>
        <dbReference type="ARBA" id="ARBA00022989"/>
    </source>
</evidence>
<gene>
    <name evidence="11" type="ORF">KFE25_000908</name>
</gene>
<comment type="subcellular location">
    <subcellularLocation>
        <location evidence="1">Membrane</location>
    </subcellularLocation>
</comment>
<keyword evidence="4 8" id="KW-0863">Zinc-finger</keyword>
<evidence type="ECO:0000259" key="10">
    <source>
        <dbReference type="PROSITE" id="PS50089"/>
    </source>
</evidence>
<dbReference type="GO" id="GO:0016020">
    <property type="term" value="C:membrane"/>
    <property type="evidence" value="ECO:0007669"/>
    <property type="project" value="UniProtKB-SubCell"/>
</dbReference>
<evidence type="ECO:0000256" key="8">
    <source>
        <dbReference type="PROSITE-ProRule" id="PRU00175"/>
    </source>
</evidence>
<evidence type="ECO:0000256" key="7">
    <source>
        <dbReference type="ARBA" id="ARBA00023136"/>
    </source>
</evidence>
<keyword evidence="7" id="KW-0472">Membrane</keyword>
<feature type="compositionally biased region" description="Low complexity" evidence="9">
    <location>
        <begin position="343"/>
        <end position="358"/>
    </location>
</feature>
<evidence type="ECO:0000256" key="4">
    <source>
        <dbReference type="ARBA" id="ARBA00022771"/>
    </source>
</evidence>
<dbReference type="InterPro" id="IPR013083">
    <property type="entry name" value="Znf_RING/FYVE/PHD"/>
</dbReference>
<dbReference type="InterPro" id="IPR003137">
    <property type="entry name" value="PA_domain"/>
</dbReference>
<dbReference type="Pfam" id="PF13639">
    <property type="entry name" value="zf-RING_2"/>
    <property type="match status" value="1"/>
</dbReference>
<keyword evidence="5" id="KW-0862">Zinc</keyword>
<keyword evidence="6" id="KW-1133">Transmembrane helix</keyword>
<dbReference type="InterPro" id="IPR052788">
    <property type="entry name" value="RING-type_E3_ligase_ATL"/>
</dbReference>
<evidence type="ECO:0000313" key="12">
    <source>
        <dbReference type="Proteomes" id="UP000751190"/>
    </source>
</evidence>
<name>A0A8J5XA87_DIALT</name>
<dbReference type="SUPFAM" id="SSF52025">
    <property type="entry name" value="PA domain"/>
    <property type="match status" value="1"/>
</dbReference>
<dbReference type="SUPFAM" id="SSF57850">
    <property type="entry name" value="RING/U-box"/>
    <property type="match status" value="1"/>
</dbReference>
<dbReference type="AlphaFoldDB" id="A0A8J5XA87"/>
<dbReference type="Proteomes" id="UP000751190">
    <property type="component" value="Unassembled WGS sequence"/>
</dbReference>
<evidence type="ECO:0000256" key="2">
    <source>
        <dbReference type="ARBA" id="ARBA00022692"/>
    </source>
</evidence>
<reference evidence="11" key="1">
    <citation type="submission" date="2021-05" db="EMBL/GenBank/DDBJ databases">
        <title>The genome of the haptophyte Pavlova lutheri (Diacronema luteri, Pavlovales) - a model for lipid biosynthesis in eukaryotic algae.</title>
        <authorList>
            <person name="Hulatt C.J."/>
            <person name="Posewitz M.C."/>
        </authorList>
    </citation>
    <scope>NUCLEOTIDE SEQUENCE</scope>
    <source>
        <strain evidence="11">NIVA-4/92</strain>
    </source>
</reference>
<dbReference type="PROSITE" id="PS50089">
    <property type="entry name" value="ZF_RING_2"/>
    <property type="match status" value="1"/>
</dbReference>
<accession>A0A8J5XA87</accession>
<sequence>MEADYPSHDLVTGRRERPTGGRRAFFCAACAFTTNHTLDDGSCPACGGVLRVAVSPDEFRARAAPEDEHGQLDAPDVEGQPEAQALATLLELLSRTFGTISGAGGEFLPATGGAPQRVIDALPRVKLSPFVELRAYIVREQDDPTAAVARLVEARAQPALVLHATNSSFGPAVGFLPHGLAALVAVATPLDGAGVTNGEQLAGRIALMERGGVSFATKVLGAQRARAAGVIVVQRGGVWPFTMGDSMGEANGAEICSFMVDAQAGAGLLELISRARASSEHVLVHATARHAAASCAICLELFQVDTDAAQLPCAHCFHVACVEKWLAKSSVCPSCRGPVATPGGADAADGDSRGAASGEEVDGLPAASMFS</sequence>
<protein>
    <recommendedName>
        <fullName evidence="10">RING-type domain-containing protein</fullName>
    </recommendedName>
</protein>
<keyword evidence="2" id="KW-0812">Transmembrane</keyword>
<dbReference type="InterPro" id="IPR001841">
    <property type="entry name" value="Znf_RING"/>
</dbReference>
<dbReference type="Gene3D" id="3.50.30.30">
    <property type="match status" value="1"/>
</dbReference>
<dbReference type="OrthoDB" id="1630758at2759"/>
<dbReference type="OMA" id="DVWPYTM"/>
<comment type="caution">
    <text evidence="11">The sequence shown here is derived from an EMBL/GenBank/DDBJ whole genome shotgun (WGS) entry which is preliminary data.</text>
</comment>
<dbReference type="GO" id="GO:0008270">
    <property type="term" value="F:zinc ion binding"/>
    <property type="evidence" value="ECO:0007669"/>
    <property type="project" value="UniProtKB-KW"/>
</dbReference>
<dbReference type="Gene3D" id="3.30.40.10">
    <property type="entry name" value="Zinc/RING finger domain, C3HC4 (zinc finger)"/>
    <property type="match status" value="1"/>
</dbReference>
<feature type="region of interest" description="Disordered" evidence="9">
    <location>
        <begin position="343"/>
        <end position="371"/>
    </location>
</feature>
<evidence type="ECO:0000256" key="1">
    <source>
        <dbReference type="ARBA" id="ARBA00004370"/>
    </source>
</evidence>
<dbReference type="Pfam" id="PF02225">
    <property type="entry name" value="PA"/>
    <property type="match status" value="1"/>
</dbReference>
<keyword evidence="3" id="KW-0479">Metal-binding</keyword>
<dbReference type="EMBL" id="JAGTXO010000039">
    <property type="protein sequence ID" value="KAG8459552.1"/>
    <property type="molecule type" value="Genomic_DNA"/>
</dbReference>
<evidence type="ECO:0000313" key="11">
    <source>
        <dbReference type="EMBL" id="KAG8459552.1"/>
    </source>
</evidence>